<dbReference type="SUPFAM" id="SSF46785">
    <property type="entry name" value="Winged helix' DNA-binding domain"/>
    <property type="match status" value="1"/>
</dbReference>
<accession>A0AAE3SGB3</accession>
<organism evidence="2 3">
    <name type="scientific">Plebeiibacterium sediminum</name>
    <dbReference type="NCBI Taxonomy" id="2992112"/>
    <lineage>
        <taxon>Bacteria</taxon>
        <taxon>Pseudomonadati</taxon>
        <taxon>Bacteroidota</taxon>
        <taxon>Bacteroidia</taxon>
        <taxon>Marinilabiliales</taxon>
        <taxon>Marinilabiliaceae</taxon>
        <taxon>Plebeiibacterium</taxon>
    </lineage>
</organism>
<dbReference type="GO" id="GO:0005829">
    <property type="term" value="C:cytosol"/>
    <property type="evidence" value="ECO:0007669"/>
    <property type="project" value="TreeGrafter"/>
</dbReference>
<dbReference type="GO" id="GO:0003700">
    <property type="term" value="F:DNA-binding transcription factor activity"/>
    <property type="evidence" value="ECO:0007669"/>
    <property type="project" value="TreeGrafter"/>
</dbReference>
<evidence type="ECO:0000313" key="3">
    <source>
        <dbReference type="Proteomes" id="UP001209229"/>
    </source>
</evidence>
<protein>
    <submittedName>
        <fullName evidence="2">Rrf2 family transcriptional regulator</fullName>
    </submittedName>
</protein>
<reference evidence="2" key="1">
    <citation type="submission" date="2022-10" db="EMBL/GenBank/DDBJ databases">
        <authorList>
            <person name="Yu W.X."/>
        </authorList>
    </citation>
    <scope>NUCLEOTIDE SEQUENCE</scope>
    <source>
        <strain evidence="2">AAT</strain>
    </source>
</reference>
<sequence length="142" mass="15995">MKFSTKIRYGIRAMTTIASENSGNGVLQKEIAENQLISIKYLDQIISALKAAELIVNVRGKKSGYILTKDPSEIKMLDIYSAFEGGIYVIDCLNESVQCDFQDKCTSLVFWENLNKLIHNYFSTVTLQDVISGKIPEEITFL</sequence>
<dbReference type="GO" id="GO:0003677">
    <property type="term" value="F:DNA binding"/>
    <property type="evidence" value="ECO:0007669"/>
    <property type="project" value="UniProtKB-KW"/>
</dbReference>
<keyword evidence="1" id="KW-0238">DNA-binding</keyword>
<dbReference type="InterPro" id="IPR000944">
    <property type="entry name" value="Tscrpt_reg_Rrf2"/>
</dbReference>
<evidence type="ECO:0000313" key="2">
    <source>
        <dbReference type="EMBL" id="MCW3788325.1"/>
    </source>
</evidence>
<dbReference type="PROSITE" id="PS51197">
    <property type="entry name" value="HTH_RRF2_2"/>
    <property type="match status" value="1"/>
</dbReference>
<dbReference type="NCBIfam" id="TIGR00738">
    <property type="entry name" value="rrf2_super"/>
    <property type="match status" value="1"/>
</dbReference>
<dbReference type="RefSeq" id="WP_301191886.1">
    <property type="nucleotide sequence ID" value="NZ_JAPDPJ010000050.1"/>
</dbReference>
<dbReference type="Pfam" id="PF02082">
    <property type="entry name" value="Rrf2"/>
    <property type="match status" value="1"/>
</dbReference>
<dbReference type="InterPro" id="IPR036388">
    <property type="entry name" value="WH-like_DNA-bd_sf"/>
</dbReference>
<dbReference type="InterPro" id="IPR036390">
    <property type="entry name" value="WH_DNA-bd_sf"/>
</dbReference>
<comment type="caution">
    <text evidence="2">The sequence shown here is derived from an EMBL/GenBank/DDBJ whole genome shotgun (WGS) entry which is preliminary data.</text>
</comment>
<dbReference type="EMBL" id="JAPDPJ010000050">
    <property type="protein sequence ID" value="MCW3788325.1"/>
    <property type="molecule type" value="Genomic_DNA"/>
</dbReference>
<name>A0AAE3SGB3_9BACT</name>
<dbReference type="PANTHER" id="PTHR33221:SF5">
    <property type="entry name" value="HTH-TYPE TRANSCRIPTIONAL REGULATOR ISCR"/>
    <property type="match status" value="1"/>
</dbReference>
<dbReference type="PANTHER" id="PTHR33221">
    <property type="entry name" value="WINGED HELIX-TURN-HELIX TRANSCRIPTIONAL REGULATOR, RRF2 FAMILY"/>
    <property type="match status" value="1"/>
</dbReference>
<dbReference type="Gene3D" id="1.10.10.10">
    <property type="entry name" value="Winged helix-like DNA-binding domain superfamily/Winged helix DNA-binding domain"/>
    <property type="match status" value="1"/>
</dbReference>
<dbReference type="Proteomes" id="UP001209229">
    <property type="component" value="Unassembled WGS sequence"/>
</dbReference>
<proteinExistence type="predicted"/>
<keyword evidence="3" id="KW-1185">Reference proteome</keyword>
<evidence type="ECO:0000256" key="1">
    <source>
        <dbReference type="ARBA" id="ARBA00023125"/>
    </source>
</evidence>
<dbReference type="AlphaFoldDB" id="A0AAE3SGB3"/>
<gene>
    <name evidence="2" type="ORF">OM075_17790</name>
</gene>